<evidence type="ECO:0000313" key="1">
    <source>
        <dbReference type="EMBL" id="SUZ85614.1"/>
    </source>
</evidence>
<protein>
    <submittedName>
        <fullName evidence="1">Uncharacterized protein</fullName>
    </submittedName>
</protein>
<reference evidence="1" key="1">
    <citation type="submission" date="2018-05" db="EMBL/GenBank/DDBJ databases">
        <authorList>
            <person name="Lanie J.A."/>
            <person name="Ng W.-L."/>
            <person name="Kazmierczak K.M."/>
            <person name="Andrzejewski T.M."/>
            <person name="Davidsen T.M."/>
            <person name="Wayne K.J."/>
            <person name="Tettelin H."/>
            <person name="Glass J.I."/>
            <person name="Rusch D."/>
            <person name="Podicherti R."/>
            <person name="Tsui H.-C.T."/>
            <person name="Winkler M.E."/>
        </authorList>
    </citation>
    <scope>NUCLEOTIDE SEQUENCE</scope>
</reference>
<dbReference type="EMBL" id="UINC01001643">
    <property type="protein sequence ID" value="SUZ85614.1"/>
    <property type="molecule type" value="Genomic_DNA"/>
</dbReference>
<dbReference type="AlphaFoldDB" id="A0A381R323"/>
<name>A0A381R323_9ZZZZ</name>
<proteinExistence type="predicted"/>
<accession>A0A381R323</accession>
<sequence>MTLSEDFWMRIRTPGLLVLAGLVVGCAGSPGPGDAGYPYNVAGDYSGSLTVAGVTMTGTIQVSTQPGGAVTGTVSVNRPIQINGTLNGILAGDQLTVGIAYGNNPATGCSGGTMDGALTISEHGANISGAVKIADCGEILDATIDFSR</sequence>
<organism evidence="1">
    <name type="scientific">marine metagenome</name>
    <dbReference type="NCBI Taxonomy" id="408172"/>
    <lineage>
        <taxon>unclassified sequences</taxon>
        <taxon>metagenomes</taxon>
        <taxon>ecological metagenomes</taxon>
    </lineage>
</organism>
<gene>
    <name evidence="1" type="ORF">METZ01_LOCUS38468</name>
</gene>